<sequence length="146" mass="16547">MTRINCIPPAELTGPHLLAEYRELPRIFALVRAAIARGETPTDKRNPEHYTLGKGHVRFFYPRLKFLVKRQEALVAEMQKRGYAPTFTNMKELALDMPDEWCGDWQPTAEAIALNRERIALRIRESALRRKQTGASGSPSSGIKDG</sequence>
<evidence type="ECO:0000313" key="1">
    <source>
        <dbReference type="EMBL" id="MFC4623873.1"/>
    </source>
</evidence>
<dbReference type="PIRSF" id="PIRSF001000">
    <property type="entry name" value="PDG_ENDV"/>
    <property type="match status" value="1"/>
</dbReference>
<dbReference type="EMBL" id="JBHSEL010000017">
    <property type="protein sequence ID" value="MFC4623873.1"/>
    <property type="molecule type" value="Genomic_DNA"/>
</dbReference>
<proteinExistence type="predicted"/>
<dbReference type="Proteomes" id="UP001596042">
    <property type="component" value="Unassembled WGS sequence"/>
</dbReference>
<name>A0ABV9H0A2_9HYPH</name>
<dbReference type="InterPro" id="IPR004260">
    <property type="entry name" value="Pyr-dimer_DNA_glycosylase"/>
</dbReference>
<protein>
    <submittedName>
        <fullName evidence="1">Pyrimidine dimer DNA glycosylase/endonuclease V</fullName>
    </submittedName>
</protein>
<gene>
    <name evidence="1" type="ORF">ACFO1V_01280</name>
</gene>
<dbReference type="RefSeq" id="WP_374834340.1">
    <property type="nucleotide sequence ID" value="NZ_JBHEEZ010000047.1"/>
</dbReference>
<accession>A0ABV9H0A2</accession>
<organism evidence="1 2">
    <name type="scientific">Daeguia caeni</name>
    <dbReference type="NCBI Taxonomy" id="439612"/>
    <lineage>
        <taxon>Bacteria</taxon>
        <taxon>Pseudomonadati</taxon>
        <taxon>Pseudomonadota</taxon>
        <taxon>Alphaproteobacteria</taxon>
        <taxon>Hyphomicrobiales</taxon>
        <taxon>Brucellaceae</taxon>
        <taxon>Daeguia</taxon>
    </lineage>
</organism>
<keyword evidence="2" id="KW-1185">Reference proteome</keyword>
<reference evidence="2" key="1">
    <citation type="journal article" date="2019" name="Int. J. Syst. Evol. Microbiol.">
        <title>The Global Catalogue of Microorganisms (GCM) 10K type strain sequencing project: providing services to taxonomists for standard genome sequencing and annotation.</title>
        <authorList>
            <consortium name="The Broad Institute Genomics Platform"/>
            <consortium name="The Broad Institute Genome Sequencing Center for Infectious Disease"/>
            <person name="Wu L."/>
            <person name="Ma J."/>
        </authorList>
    </citation>
    <scope>NUCLEOTIDE SEQUENCE [LARGE SCALE GENOMIC DNA]</scope>
    <source>
        <strain evidence="2">CGMCC 1.15731</strain>
    </source>
</reference>
<dbReference type="SUPFAM" id="SSF47077">
    <property type="entry name" value="T4 endonuclease V"/>
    <property type="match status" value="1"/>
</dbReference>
<comment type="caution">
    <text evidence="1">The sequence shown here is derived from an EMBL/GenBank/DDBJ whole genome shotgun (WGS) entry which is preliminary data.</text>
</comment>
<dbReference type="Pfam" id="PF03013">
    <property type="entry name" value="Pyr_excise"/>
    <property type="match status" value="1"/>
</dbReference>
<dbReference type="InterPro" id="IPR024796">
    <property type="entry name" value="T4_endonuc_V"/>
</dbReference>
<evidence type="ECO:0000313" key="2">
    <source>
        <dbReference type="Proteomes" id="UP001596042"/>
    </source>
</evidence>
<dbReference type="Gene3D" id="1.10.440.10">
    <property type="entry name" value="T4 endonuclease V"/>
    <property type="match status" value="1"/>
</dbReference>